<keyword evidence="5" id="KW-1185">Reference proteome</keyword>
<dbReference type="InterPro" id="IPR050091">
    <property type="entry name" value="PKS_NRPS_Biosynth_Enz"/>
</dbReference>
<dbReference type="Pfam" id="PF16197">
    <property type="entry name" value="KAsynt_C_assoc"/>
    <property type="match status" value="1"/>
</dbReference>
<comment type="caution">
    <text evidence="4">The sequence shown here is derived from an EMBL/GenBank/DDBJ whole genome shotgun (WGS) entry which is preliminary data.</text>
</comment>
<evidence type="ECO:0000256" key="2">
    <source>
        <dbReference type="ARBA" id="ARBA00023268"/>
    </source>
</evidence>
<dbReference type="Proteomes" id="UP001523219">
    <property type="component" value="Unassembled WGS sequence"/>
</dbReference>
<accession>A0ABT0ZN88</accession>
<gene>
    <name evidence="4" type="ORF">NGF19_30485</name>
</gene>
<evidence type="ECO:0000256" key="1">
    <source>
        <dbReference type="ARBA" id="ARBA00022679"/>
    </source>
</evidence>
<reference evidence="4 5" key="1">
    <citation type="submission" date="2022-05" db="EMBL/GenBank/DDBJ databases">
        <title>Streptomyces sp. nov. RY43-2 isolated from soil of a peat swamp forest.</title>
        <authorList>
            <person name="Kanchanasin P."/>
            <person name="Tanasupawat S."/>
            <person name="Phongsopitanun W."/>
        </authorList>
    </citation>
    <scope>NUCLEOTIDE SEQUENCE [LARGE SCALE GENOMIC DNA]</scope>
    <source>
        <strain evidence="4 5">RY43-2</strain>
    </source>
</reference>
<dbReference type="EMBL" id="JAMWMR010000118">
    <property type="protein sequence ID" value="MCN9245051.1"/>
    <property type="molecule type" value="Genomic_DNA"/>
</dbReference>
<evidence type="ECO:0000313" key="4">
    <source>
        <dbReference type="EMBL" id="MCN9245051.1"/>
    </source>
</evidence>
<name>A0ABT0ZN88_9ACTN</name>
<dbReference type="InterPro" id="IPR016039">
    <property type="entry name" value="Thiolase-like"/>
</dbReference>
<feature type="domain" description="Polyketide synthase C-terminal extension" evidence="3">
    <location>
        <begin position="9"/>
        <end position="102"/>
    </location>
</feature>
<dbReference type="PANTHER" id="PTHR43775">
    <property type="entry name" value="FATTY ACID SYNTHASE"/>
    <property type="match status" value="1"/>
</dbReference>
<dbReference type="Gene3D" id="3.40.47.10">
    <property type="match status" value="1"/>
</dbReference>
<feature type="non-terminal residue" evidence="4">
    <location>
        <position position="115"/>
    </location>
</feature>
<feature type="non-terminal residue" evidence="4">
    <location>
        <position position="1"/>
    </location>
</feature>
<dbReference type="InterPro" id="IPR032821">
    <property type="entry name" value="PKS_assoc"/>
</dbReference>
<evidence type="ECO:0000259" key="3">
    <source>
        <dbReference type="Pfam" id="PF16197"/>
    </source>
</evidence>
<protein>
    <submittedName>
        <fullName evidence="4">Polyketide synthase</fullName>
    </submittedName>
</protein>
<dbReference type="PANTHER" id="PTHR43775:SF51">
    <property type="entry name" value="INACTIVE PHENOLPHTHIOCEROL SYNTHESIS POLYKETIDE SYNTHASE TYPE I PKS1-RELATED"/>
    <property type="match status" value="1"/>
</dbReference>
<evidence type="ECO:0000313" key="5">
    <source>
        <dbReference type="Proteomes" id="UP001523219"/>
    </source>
</evidence>
<proteinExistence type="predicted"/>
<organism evidence="4 5">
    <name type="scientific">Streptomyces macrolidinus</name>
    <dbReference type="NCBI Taxonomy" id="2952607"/>
    <lineage>
        <taxon>Bacteria</taxon>
        <taxon>Bacillati</taxon>
        <taxon>Actinomycetota</taxon>
        <taxon>Actinomycetes</taxon>
        <taxon>Kitasatosporales</taxon>
        <taxon>Streptomycetaceae</taxon>
        <taxon>Streptomyces</taxon>
    </lineage>
</organism>
<sequence>RREDGAPRRAGVSAFGISGTNAHVVIEEAPAEEAGTEEPCDVPSVGVVPWVVSAKSPGALDAQVDRLAESVEAEGAADLNAVAVASELANRRAQLEYRAVAVGPDTVDLLGSLKC</sequence>
<dbReference type="Gene3D" id="3.30.70.3290">
    <property type="match status" value="1"/>
</dbReference>
<keyword evidence="2" id="KW-0511">Multifunctional enzyme</keyword>
<keyword evidence="1" id="KW-0808">Transferase</keyword>